<proteinExistence type="predicted"/>
<dbReference type="EMBL" id="CP020715">
    <property type="protein sequence ID" value="ARJ03965.1"/>
    <property type="molecule type" value="Genomic_DNA"/>
</dbReference>
<name>A0A1X9LFK7_9MICO</name>
<reference evidence="2 3" key="1">
    <citation type="submission" date="2017-04" db="EMBL/GenBank/DDBJ databases">
        <authorList>
            <person name="Afonso C.L."/>
            <person name="Miller P.J."/>
            <person name="Scott M.A."/>
            <person name="Spackman E."/>
            <person name="Goraichik I."/>
            <person name="Dimitrov K.M."/>
            <person name="Suarez D.L."/>
            <person name="Swayne D.E."/>
        </authorList>
    </citation>
    <scope>NUCLEOTIDE SEQUENCE [LARGE SCALE GENOMIC DNA]</scope>
    <source>
        <strain evidence="3">XA(T)</strain>
    </source>
</reference>
<evidence type="ECO:0000256" key="1">
    <source>
        <dbReference type="SAM" id="MobiDB-lite"/>
    </source>
</evidence>
<dbReference type="STRING" id="1619308.B5808_00970"/>
<feature type="compositionally biased region" description="Basic and acidic residues" evidence="1">
    <location>
        <begin position="33"/>
        <end position="46"/>
    </location>
</feature>
<evidence type="ECO:0000313" key="3">
    <source>
        <dbReference type="Proteomes" id="UP000192775"/>
    </source>
</evidence>
<dbReference type="KEGG" id="cphy:B5808_00970"/>
<gene>
    <name evidence="2" type="ORF">B5808_00970</name>
</gene>
<protein>
    <submittedName>
        <fullName evidence="2">Uncharacterized protein</fullName>
    </submittedName>
</protein>
<accession>A0A1X9LFK7</accession>
<keyword evidence="3" id="KW-1185">Reference proteome</keyword>
<dbReference type="Proteomes" id="UP000192775">
    <property type="component" value="Chromosome"/>
</dbReference>
<evidence type="ECO:0000313" key="2">
    <source>
        <dbReference type="EMBL" id="ARJ03965.1"/>
    </source>
</evidence>
<dbReference type="RefSeq" id="WP_085017777.1">
    <property type="nucleotide sequence ID" value="NZ_BMHD01000001.1"/>
</dbReference>
<sequence length="69" mass="7187">MTFLLILGGFALVLAAIGAVMAVRQRRARDHVEHLDPRDVPGRGHTDGQAASGVGHHVRGTGQGMGSGF</sequence>
<feature type="region of interest" description="Disordered" evidence="1">
    <location>
        <begin position="33"/>
        <end position="69"/>
    </location>
</feature>
<dbReference type="AlphaFoldDB" id="A0A1X9LFK7"/>
<organism evidence="2 3">
    <name type="scientific">Cnuibacter physcomitrellae</name>
    <dbReference type="NCBI Taxonomy" id="1619308"/>
    <lineage>
        <taxon>Bacteria</taxon>
        <taxon>Bacillati</taxon>
        <taxon>Actinomycetota</taxon>
        <taxon>Actinomycetes</taxon>
        <taxon>Micrococcales</taxon>
        <taxon>Microbacteriaceae</taxon>
        <taxon>Cnuibacter</taxon>
    </lineage>
</organism>